<comment type="caution">
    <text evidence="2">The sequence shown here is derived from an EMBL/GenBank/DDBJ whole genome shotgun (WGS) entry which is preliminary data.</text>
</comment>
<feature type="region of interest" description="Disordered" evidence="1">
    <location>
        <begin position="109"/>
        <end position="155"/>
    </location>
</feature>
<feature type="compositionally biased region" description="Pro residues" evidence="1">
    <location>
        <begin position="139"/>
        <end position="155"/>
    </location>
</feature>
<feature type="region of interest" description="Disordered" evidence="1">
    <location>
        <begin position="63"/>
        <end position="89"/>
    </location>
</feature>
<proteinExistence type="predicted"/>
<dbReference type="Proteomes" id="UP000299102">
    <property type="component" value="Unassembled WGS sequence"/>
</dbReference>
<evidence type="ECO:0000313" key="3">
    <source>
        <dbReference type="Proteomes" id="UP000299102"/>
    </source>
</evidence>
<evidence type="ECO:0000256" key="1">
    <source>
        <dbReference type="SAM" id="MobiDB-lite"/>
    </source>
</evidence>
<name>A0A4C1XGT7_EUMVA</name>
<keyword evidence="3" id="KW-1185">Reference proteome</keyword>
<protein>
    <submittedName>
        <fullName evidence="2">Uncharacterized protein</fullName>
    </submittedName>
</protein>
<organism evidence="2 3">
    <name type="scientific">Eumeta variegata</name>
    <name type="common">Bagworm moth</name>
    <name type="synonym">Eumeta japonica</name>
    <dbReference type="NCBI Taxonomy" id="151549"/>
    <lineage>
        <taxon>Eukaryota</taxon>
        <taxon>Metazoa</taxon>
        <taxon>Ecdysozoa</taxon>
        <taxon>Arthropoda</taxon>
        <taxon>Hexapoda</taxon>
        <taxon>Insecta</taxon>
        <taxon>Pterygota</taxon>
        <taxon>Neoptera</taxon>
        <taxon>Endopterygota</taxon>
        <taxon>Lepidoptera</taxon>
        <taxon>Glossata</taxon>
        <taxon>Ditrysia</taxon>
        <taxon>Tineoidea</taxon>
        <taxon>Psychidae</taxon>
        <taxon>Oiketicinae</taxon>
        <taxon>Eumeta</taxon>
    </lineage>
</organism>
<evidence type="ECO:0000313" key="2">
    <source>
        <dbReference type="EMBL" id="GBP61664.1"/>
    </source>
</evidence>
<dbReference type="AlphaFoldDB" id="A0A4C1XGT7"/>
<sequence>MLQCSGLVCQVRYTRGSGRRALRRSLSERRLLDVLRTWHWTVTSYGRAAETQASAQQVARATRSCAKTGAPKRRASWGGSGAHPGARVQSYRREKRLFYNNNIVIGREAGPRGCGGAAGRRATVRVSRPHLRDVSISRRPPPPAARRPPPAARLP</sequence>
<dbReference type="EMBL" id="BGZK01000819">
    <property type="protein sequence ID" value="GBP61664.1"/>
    <property type="molecule type" value="Genomic_DNA"/>
</dbReference>
<accession>A0A4C1XGT7</accession>
<gene>
    <name evidence="2" type="ORF">EVAR_43601_1</name>
</gene>
<reference evidence="2 3" key="1">
    <citation type="journal article" date="2019" name="Commun. Biol.">
        <title>The bagworm genome reveals a unique fibroin gene that provides high tensile strength.</title>
        <authorList>
            <person name="Kono N."/>
            <person name="Nakamura H."/>
            <person name="Ohtoshi R."/>
            <person name="Tomita M."/>
            <person name="Numata K."/>
            <person name="Arakawa K."/>
        </authorList>
    </citation>
    <scope>NUCLEOTIDE SEQUENCE [LARGE SCALE GENOMIC DNA]</scope>
</reference>